<evidence type="ECO:0000256" key="3">
    <source>
        <dbReference type="ARBA" id="ARBA00022692"/>
    </source>
</evidence>
<comment type="subcellular location">
    <subcellularLocation>
        <location evidence="1">Membrane</location>
        <topology evidence="1">Multi-pass membrane protein</topology>
    </subcellularLocation>
</comment>
<keyword evidence="5 6" id="KW-0472">Membrane</keyword>
<dbReference type="PANTHER" id="PTHR42826">
    <property type="entry name" value="DICARBOXYLATE TRANSPORTER 2.1, CHLOROPLASTIC"/>
    <property type="match status" value="1"/>
</dbReference>
<sequence length="118" mass="12947">MTESKFNRQFFINLFIPILVGVIIWFFPGRPAEVPVEGWHMLAIFITTILAIILKPLPMGAIAIISLTITIVIGPLSTETALDAFAGTSVWLIVLAFFLSKGIIKTGLGTRIAYTLIE</sequence>
<dbReference type="InterPro" id="IPR001898">
    <property type="entry name" value="SLC13A/DASS"/>
</dbReference>
<keyword evidence="3 6" id="KW-0812">Transmembrane</keyword>
<feature type="transmembrane region" description="Helical" evidence="6">
    <location>
        <begin position="61"/>
        <end position="78"/>
    </location>
</feature>
<proteinExistence type="inferred from homology"/>
<evidence type="ECO:0000256" key="6">
    <source>
        <dbReference type="SAM" id="Phobius"/>
    </source>
</evidence>
<evidence type="ECO:0008006" key="9">
    <source>
        <dbReference type="Google" id="ProtNLM"/>
    </source>
</evidence>
<dbReference type="InterPro" id="IPR030676">
    <property type="entry name" value="CitT-rel"/>
</dbReference>
<dbReference type="EMBL" id="BAAAXQ010000025">
    <property type="protein sequence ID" value="GAA3014367.1"/>
    <property type="molecule type" value="Genomic_DNA"/>
</dbReference>
<dbReference type="Pfam" id="PF00939">
    <property type="entry name" value="Na_sulph_symp"/>
    <property type="match status" value="1"/>
</dbReference>
<evidence type="ECO:0000256" key="2">
    <source>
        <dbReference type="ARBA" id="ARBA00007349"/>
    </source>
</evidence>
<gene>
    <name evidence="7" type="ORF">GCM10019998_08040</name>
</gene>
<accession>A0ABP6KNN5</accession>
<feature type="transmembrane region" description="Helical" evidence="6">
    <location>
        <begin position="84"/>
        <end position="104"/>
    </location>
</feature>
<comment type="caution">
    <text evidence="7">The sequence shown here is derived from an EMBL/GenBank/DDBJ whole genome shotgun (WGS) entry which is preliminary data.</text>
</comment>
<evidence type="ECO:0000313" key="8">
    <source>
        <dbReference type="Proteomes" id="UP001501577"/>
    </source>
</evidence>
<name>A0ABP6KNN5_9ENTE</name>
<keyword evidence="8" id="KW-1185">Reference proteome</keyword>
<keyword evidence="4 6" id="KW-1133">Transmembrane helix</keyword>
<feature type="transmembrane region" description="Helical" evidence="6">
    <location>
        <begin position="10"/>
        <end position="27"/>
    </location>
</feature>
<evidence type="ECO:0000313" key="7">
    <source>
        <dbReference type="EMBL" id="GAA3014367.1"/>
    </source>
</evidence>
<evidence type="ECO:0000256" key="4">
    <source>
        <dbReference type="ARBA" id="ARBA00022989"/>
    </source>
</evidence>
<dbReference type="Proteomes" id="UP001501577">
    <property type="component" value="Unassembled WGS sequence"/>
</dbReference>
<evidence type="ECO:0000256" key="5">
    <source>
        <dbReference type="ARBA" id="ARBA00023136"/>
    </source>
</evidence>
<organism evidence="7 8">
    <name type="scientific">Tetragenococcus solitarius</name>
    <dbReference type="NCBI Taxonomy" id="71453"/>
    <lineage>
        <taxon>Bacteria</taxon>
        <taxon>Bacillati</taxon>
        <taxon>Bacillota</taxon>
        <taxon>Bacilli</taxon>
        <taxon>Lactobacillales</taxon>
        <taxon>Enterococcaceae</taxon>
        <taxon>Tetragenococcus</taxon>
    </lineage>
</organism>
<reference evidence="8" key="1">
    <citation type="journal article" date="2019" name="Int. J. Syst. Evol. Microbiol.">
        <title>The Global Catalogue of Microorganisms (GCM) 10K type strain sequencing project: providing services to taxonomists for standard genome sequencing and annotation.</title>
        <authorList>
            <consortium name="The Broad Institute Genomics Platform"/>
            <consortium name="The Broad Institute Genome Sequencing Center for Infectious Disease"/>
            <person name="Wu L."/>
            <person name="Ma J."/>
        </authorList>
    </citation>
    <scope>NUCLEOTIDE SEQUENCE [LARGE SCALE GENOMIC DNA]</scope>
    <source>
        <strain evidence="8">JCM 8736</strain>
    </source>
</reference>
<comment type="similarity">
    <text evidence="2">Belongs to the SLC13A/DASS transporter (TC 2.A.47) family. DIT1 subfamily.</text>
</comment>
<protein>
    <recommendedName>
        <fullName evidence="9">Anion transporter</fullName>
    </recommendedName>
</protein>
<evidence type="ECO:0000256" key="1">
    <source>
        <dbReference type="ARBA" id="ARBA00004141"/>
    </source>
</evidence>